<protein>
    <submittedName>
        <fullName evidence="3">META domain-containing protein</fullName>
    </submittedName>
</protein>
<feature type="domain" description="DUF306" evidence="2">
    <location>
        <begin position="49"/>
        <end position="155"/>
    </location>
</feature>
<dbReference type="OrthoDB" id="880459at2"/>
<proteinExistence type="predicted"/>
<dbReference type="InterPro" id="IPR005184">
    <property type="entry name" value="DUF306_Meta_HslJ"/>
</dbReference>
<dbReference type="InterPro" id="IPR038670">
    <property type="entry name" value="HslJ-like_sf"/>
</dbReference>
<dbReference type="Gene3D" id="2.40.128.270">
    <property type="match status" value="1"/>
</dbReference>
<name>A0A562TEL0_CHIJA</name>
<dbReference type="Proteomes" id="UP000316778">
    <property type="component" value="Unassembled WGS sequence"/>
</dbReference>
<dbReference type="PANTHER" id="PTHR35535">
    <property type="entry name" value="HEAT SHOCK PROTEIN HSLJ"/>
    <property type="match status" value="1"/>
</dbReference>
<dbReference type="RefSeq" id="WP_145710955.1">
    <property type="nucleotide sequence ID" value="NZ_BAAAFY010000001.1"/>
</dbReference>
<reference evidence="3 4" key="1">
    <citation type="journal article" date="2013" name="Stand. Genomic Sci.">
        <title>Genomic Encyclopedia of Type Strains, Phase I: The one thousand microbial genomes (KMG-I) project.</title>
        <authorList>
            <person name="Kyrpides N.C."/>
            <person name="Woyke T."/>
            <person name="Eisen J.A."/>
            <person name="Garrity G."/>
            <person name="Lilburn T.G."/>
            <person name="Beck B.J."/>
            <person name="Whitman W.B."/>
            <person name="Hugenholtz P."/>
            <person name="Klenk H.P."/>
        </authorList>
    </citation>
    <scope>NUCLEOTIDE SEQUENCE [LARGE SCALE GENOMIC DNA]</scope>
    <source>
        <strain evidence="3 4">DSM 13484</strain>
    </source>
</reference>
<dbReference type="EMBL" id="VLLG01000002">
    <property type="protein sequence ID" value="TWI91823.1"/>
    <property type="molecule type" value="Genomic_DNA"/>
</dbReference>
<keyword evidence="1" id="KW-0732">Signal</keyword>
<evidence type="ECO:0000313" key="4">
    <source>
        <dbReference type="Proteomes" id="UP000316778"/>
    </source>
</evidence>
<accession>A0A562TEL0</accession>
<keyword evidence="4" id="KW-1185">Reference proteome</keyword>
<evidence type="ECO:0000256" key="1">
    <source>
        <dbReference type="SAM" id="SignalP"/>
    </source>
</evidence>
<gene>
    <name evidence="3" type="ORF">LX66_1204</name>
</gene>
<feature type="signal peptide" evidence="1">
    <location>
        <begin position="1"/>
        <end position="23"/>
    </location>
</feature>
<sequence length="167" mass="18823">MFTKLVLTATVVLLANTCNNRQAATEKNEQDTAATAQVGATQPDPWAFIQKKRWNLIQLDGNTLTALPNPIWLEFDTAEHRFTGHGGCNRLSGNYEADNRQIQFKQVISTRMACLSDSANERESTFLRLLNDHIYTFDIAEQTLNLYDSGKVVLMFGMQDKPVEPVQ</sequence>
<comment type="caution">
    <text evidence="3">The sequence shown here is derived from an EMBL/GenBank/DDBJ whole genome shotgun (WGS) entry which is preliminary data.</text>
</comment>
<dbReference type="PANTHER" id="PTHR35535:SF2">
    <property type="entry name" value="DUF306 DOMAIN-CONTAINING PROTEIN"/>
    <property type="match status" value="1"/>
</dbReference>
<dbReference type="Pfam" id="PF03724">
    <property type="entry name" value="META"/>
    <property type="match status" value="1"/>
</dbReference>
<evidence type="ECO:0000259" key="2">
    <source>
        <dbReference type="Pfam" id="PF03724"/>
    </source>
</evidence>
<dbReference type="InterPro" id="IPR053147">
    <property type="entry name" value="Hsp_HslJ-like"/>
</dbReference>
<organism evidence="3 4">
    <name type="scientific">Chitinophaga japonensis</name>
    <name type="common">Flexibacter japonensis</name>
    <dbReference type="NCBI Taxonomy" id="104662"/>
    <lineage>
        <taxon>Bacteria</taxon>
        <taxon>Pseudomonadati</taxon>
        <taxon>Bacteroidota</taxon>
        <taxon>Chitinophagia</taxon>
        <taxon>Chitinophagales</taxon>
        <taxon>Chitinophagaceae</taxon>
        <taxon>Chitinophaga</taxon>
    </lineage>
</organism>
<dbReference type="AlphaFoldDB" id="A0A562TEL0"/>
<feature type="chain" id="PRO_5022194776" evidence="1">
    <location>
        <begin position="24"/>
        <end position="167"/>
    </location>
</feature>
<evidence type="ECO:0000313" key="3">
    <source>
        <dbReference type="EMBL" id="TWI91823.1"/>
    </source>
</evidence>